<feature type="transmembrane region" description="Helical" evidence="1">
    <location>
        <begin position="113"/>
        <end position="129"/>
    </location>
</feature>
<evidence type="ECO:0000256" key="1">
    <source>
        <dbReference type="SAM" id="Phobius"/>
    </source>
</evidence>
<dbReference type="STRING" id="413434.SAMN04488132_104276"/>
<dbReference type="EMBL" id="FUWH01000004">
    <property type="protein sequence ID" value="SJZ79012.1"/>
    <property type="molecule type" value="Genomic_DNA"/>
</dbReference>
<dbReference type="RefSeq" id="WP_078831239.1">
    <property type="nucleotide sequence ID" value="NZ_FUWH01000004.1"/>
</dbReference>
<dbReference type="AlphaFoldDB" id="A0A1T4NID4"/>
<dbReference type="Proteomes" id="UP000190888">
    <property type="component" value="Unassembled WGS sequence"/>
</dbReference>
<keyword evidence="1" id="KW-1133">Transmembrane helix</keyword>
<feature type="transmembrane region" description="Helical" evidence="1">
    <location>
        <begin position="75"/>
        <end position="93"/>
    </location>
</feature>
<evidence type="ECO:0000313" key="2">
    <source>
        <dbReference type="EMBL" id="SJZ79012.1"/>
    </source>
</evidence>
<accession>A0A1T4NID4</accession>
<keyword evidence="3" id="KW-1185">Reference proteome</keyword>
<feature type="transmembrane region" description="Helical" evidence="1">
    <location>
        <begin position="24"/>
        <end position="47"/>
    </location>
</feature>
<dbReference type="OrthoDB" id="1120881at2"/>
<organism evidence="2 3">
    <name type="scientific">Sediminibacterium ginsengisoli</name>
    <dbReference type="NCBI Taxonomy" id="413434"/>
    <lineage>
        <taxon>Bacteria</taxon>
        <taxon>Pseudomonadati</taxon>
        <taxon>Bacteroidota</taxon>
        <taxon>Chitinophagia</taxon>
        <taxon>Chitinophagales</taxon>
        <taxon>Chitinophagaceae</taxon>
        <taxon>Sediminibacterium</taxon>
    </lineage>
</organism>
<feature type="transmembrane region" description="Helical" evidence="1">
    <location>
        <begin position="165"/>
        <end position="181"/>
    </location>
</feature>
<keyword evidence="1" id="KW-0472">Membrane</keyword>
<evidence type="ECO:0000313" key="3">
    <source>
        <dbReference type="Proteomes" id="UP000190888"/>
    </source>
</evidence>
<protein>
    <submittedName>
        <fullName evidence="2">Uncharacterized protein</fullName>
    </submittedName>
</protein>
<feature type="transmembrane region" description="Helical" evidence="1">
    <location>
        <begin position="187"/>
        <end position="205"/>
    </location>
</feature>
<keyword evidence="1" id="KW-0812">Transmembrane</keyword>
<proteinExistence type="predicted"/>
<name>A0A1T4NID4_9BACT</name>
<gene>
    <name evidence="2" type="ORF">SAMN04488132_104276</name>
</gene>
<sequence>METEQSPIASIHNIRQMMERSSRFISLSGLSGIGAGICALLGAAYAWQLKNGLEEAGIDYRSLAFATGSDLQKQLLAAGACTFIAALCVAVFFTYLRSKKTGVAIWGTTARRLLWNTSVPLAIGGIVVYRLLDLGLGGLVAPCCLLFYGLALINGSKYTVGEIKWLGYCQLVLGVINLWMIGHGLILWAIGFGVLHIVYGIAMWLKYERNNNN</sequence>
<reference evidence="2 3" key="1">
    <citation type="submission" date="2017-02" db="EMBL/GenBank/DDBJ databases">
        <authorList>
            <person name="Peterson S.W."/>
        </authorList>
    </citation>
    <scope>NUCLEOTIDE SEQUENCE [LARGE SCALE GENOMIC DNA]</scope>
    <source>
        <strain evidence="2 3">DSM 22335</strain>
    </source>
</reference>
<feature type="transmembrane region" description="Helical" evidence="1">
    <location>
        <begin position="135"/>
        <end position="153"/>
    </location>
</feature>